<dbReference type="GO" id="GO:0016020">
    <property type="term" value="C:membrane"/>
    <property type="evidence" value="ECO:0007669"/>
    <property type="project" value="UniProtKB-SubCell"/>
</dbReference>
<keyword evidence="4" id="KW-0472">Membrane</keyword>
<evidence type="ECO:0000256" key="2">
    <source>
        <dbReference type="ARBA" id="ARBA00022741"/>
    </source>
</evidence>
<keyword evidence="5" id="KW-0675">Receptor</keyword>
<feature type="region of interest" description="Disordered" evidence="6">
    <location>
        <begin position="54"/>
        <end position="73"/>
    </location>
</feature>
<feature type="non-terminal residue" evidence="7">
    <location>
        <position position="1"/>
    </location>
</feature>
<accession>A0A2J8LYK2</accession>
<proteinExistence type="predicted"/>
<evidence type="ECO:0000256" key="4">
    <source>
        <dbReference type="ARBA" id="ARBA00023136"/>
    </source>
</evidence>
<dbReference type="GO" id="GO:0005524">
    <property type="term" value="F:ATP binding"/>
    <property type="evidence" value="ECO:0007669"/>
    <property type="project" value="UniProtKB-KW"/>
</dbReference>
<evidence type="ECO:0000256" key="3">
    <source>
        <dbReference type="ARBA" id="ARBA00022840"/>
    </source>
</evidence>
<dbReference type="SUPFAM" id="SSF49265">
    <property type="entry name" value="Fibronectin type III"/>
    <property type="match status" value="1"/>
</dbReference>
<evidence type="ECO:0000256" key="5">
    <source>
        <dbReference type="ARBA" id="ARBA00023170"/>
    </source>
</evidence>
<comment type="caution">
    <text evidence="7">The sequence shown here is derived from an EMBL/GenBank/DDBJ whole genome shotgun (WGS) entry which is preliminary data.</text>
</comment>
<keyword evidence="2" id="KW-0547">Nucleotide-binding</keyword>
<evidence type="ECO:0000313" key="7">
    <source>
        <dbReference type="EMBL" id="PNI52337.1"/>
    </source>
</evidence>
<sequence length="91" mass="9841">HLRPGARYTVRVAALNGVSGPAAAAGTTYAQVTVSTGPGAPWEEDEIRRDRVEPQSVSLSWREPIPAGAPGANDTEYEIRYYEKDTCADFC</sequence>
<dbReference type="EMBL" id="NBAG03000275">
    <property type="protein sequence ID" value="PNI52337.1"/>
    <property type="molecule type" value="Genomic_DNA"/>
</dbReference>
<name>A0A2J8LYK2_PANTR</name>
<protein>
    <submittedName>
        <fullName evidence="7">EPHA10 isoform 10</fullName>
    </submittedName>
</protein>
<evidence type="ECO:0000256" key="1">
    <source>
        <dbReference type="ARBA" id="ARBA00004167"/>
    </source>
</evidence>
<dbReference type="PANTHER" id="PTHR46877">
    <property type="entry name" value="EPH RECEPTOR A5"/>
    <property type="match status" value="1"/>
</dbReference>
<evidence type="ECO:0000313" key="8">
    <source>
        <dbReference type="Proteomes" id="UP000236370"/>
    </source>
</evidence>
<keyword evidence="3" id="KW-0067">ATP-binding</keyword>
<dbReference type="AlphaFoldDB" id="A0A2J8LYK2"/>
<dbReference type="InterPro" id="IPR036116">
    <property type="entry name" value="FN3_sf"/>
</dbReference>
<reference evidence="7 8" key="1">
    <citation type="submission" date="2017-12" db="EMBL/GenBank/DDBJ databases">
        <title>High-resolution comparative analysis of great ape genomes.</title>
        <authorList>
            <person name="Pollen A."/>
            <person name="Hastie A."/>
            <person name="Hormozdiari F."/>
            <person name="Dougherty M."/>
            <person name="Liu R."/>
            <person name="Chaisson M."/>
            <person name="Hoppe E."/>
            <person name="Hill C."/>
            <person name="Pang A."/>
            <person name="Hillier L."/>
            <person name="Baker C."/>
            <person name="Armstrong J."/>
            <person name="Shendure J."/>
            <person name="Paten B."/>
            <person name="Wilson R."/>
            <person name="Chao H."/>
            <person name="Schneider V."/>
            <person name="Ventura M."/>
            <person name="Kronenberg Z."/>
            <person name="Murali S."/>
            <person name="Gordon D."/>
            <person name="Cantsilieris S."/>
            <person name="Munson K."/>
            <person name="Nelson B."/>
            <person name="Raja A."/>
            <person name="Underwood J."/>
            <person name="Diekhans M."/>
            <person name="Fiddes I."/>
            <person name="Haussler D."/>
            <person name="Eichler E."/>
        </authorList>
    </citation>
    <scope>NUCLEOTIDE SEQUENCE [LARGE SCALE GENOMIC DNA]</scope>
    <source>
        <strain evidence="7">Yerkes chimp pedigree #C0471</strain>
    </source>
</reference>
<dbReference type="InterPro" id="IPR050449">
    <property type="entry name" value="Ephrin_rcpt_TKs"/>
</dbReference>
<gene>
    <name evidence="7" type="ORF">CK820_G0025373</name>
</gene>
<dbReference type="Proteomes" id="UP000236370">
    <property type="component" value="Unassembled WGS sequence"/>
</dbReference>
<comment type="subcellular location">
    <subcellularLocation>
        <location evidence="1">Membrane</location>
        <topology evidence="1">Single-pass membrane protein</topology>
    </subcellularLocation>
</comment>
<organism evidence="7 8">
    <name type="scientific">Pan troglodytes</name>
    <name type="common">Chimpanzee</name>
    <dbReference type="NCBI Taxonomy" id="9598"/>
    <lineage>
        <taxon>Eukaryota</taxon>
        <taxon>Metazoa</taxon>
        <taxon>Chordata</taxon>
        <taxon>Craniata</taxon>
        <taxon>Vertebrata</taxon>
        <taxon>Euteleostomi</taxon>
        <taxon>Mammalia</taxon>
        <taxon>Eutheria</taxon>
        <taxon>Euarchontoglires</taxon>
        <taxon>Primates</taxon>
        <taxon>Haplorrhini</taxon>
        <taxon>Catarrhini</taxon>
        <taxon>Hominidae</taxon>
        <taxon>Pan</taxon>
    </lineage>
</organism>
<evidence type="ECO:0000256" key="6">
    <source>
        <dbReference type="SAM" id="MobiDB-lite"/>
    </source>
</evidence>
<dbReference type="PANTHER" id="PTHR46877:SF16">
    <property type="entry name" value="EPHRIN TYPE-A RECEPTOR 10"/>
    <property type="match status" value="1"/>
</dbReference>